<reference evidence="2" key="1">
    <citation type="submission" date="2016-08" db="EMBL/GenBank/DDBJ databases">
        <authorList>
            <person name="Varghese N."/>
            <person name="Submissions Spin"/>
        </authorList>
    </citation>
    <scope>NUCLEOTIDE SEQUENCE [LARGE SCALE GENOMIC DNA]</scope>
    <source>
        <strain evidence="2">CCBAU 57015</strain>
    </source>
</reference>
<name>A0A1C3VUY9_9HYPH</name>
<keyword evidence="2" id="KW-1185">Reference proteome</keyword>
<dbReference type="Proteomes" id="UP000186228">
    <property type="component" value="Unassembled WGS sequence"/>
</dbReference>
<protein>
    <submittedName>
        <fullName evidence="1">Uncharacterized protein</fullName>
    </submittedName>
</protein>
<dbReference type="EMBL" id="FMAC01000008">
    <property type="protein sequence ID" value="SCB31541.1"/>
    <property type="molecule type" value="Genomic_DNA"/>
</dbReference>
<organism evidence="1 2">
    <name type="scientific">Rhizobium hainanense</name>
    <dbReference type="NCBI Taxonomy" id="52131"/>
    <lineage>
        <taxon>Bacteria</taxon>
        <taxon>Pseudomonadati</taxon>
        <taxon>Pseudomonadota</taxon>
        <taxon>Alphaproteobacteria</taxon>
        <taxon>Hyphomicrobiales</taxon>
        <taxon>Rhizobiaceae</taxon>
        <taxon>Rhizobium/Agrobacterium group</taxon>
        <taxon>Rhizobium</taxon>
    </lineage>
</organism>
<sequence>MRLLARLFYREQTIATVTSVGLRSWLAPNSRRFPRMCAVAEE</sequence>
<gene>
    <name evidence="1" type="ORF">GA0061100_108158</name>
</gene>
<evidence type="ECO:0000313" key="1">
    <source>
        <dbReference type="EMBL" id="SCB31541.1"/>
    </source>
</evidence>
<dbReference type="STRING" id="52131.GA0061100_108158"/>
<accession>A0A1C3VUY9</accession>
<dbReference type="AlphaFoldDB" id="A0A1C3VUY9"/>
<evidence type="ECO:0000313" key="2">
    <source>
        <dbReference type="Proteomes" id="UP000186228"/>
    </source>
</evidence>
<proteinExistence type="predicted"/>